<comment type="subcellular location">
    <subcellularLocation>
        <location evidence="1">Cell envelope</location>
    </subcellularLocation>
</comment>
<comment type="caution">
    <text evidence="7">The sequence shown here is derived from an EMBL/GenBank/DDBJ whole genome shotgun (WGS) entry which is preliminary data.</text>
</comment>
<feature type="domain" description="Multidrug resistance protein MdtA-like alpha-helical hairpin" evidence="3">
    <location>
        <begin position="107"/>
        <end position="171"/>
    </location>
</feature>
<dbReference type="Gene3D" id="2.40.30.170">
    <property type="match status" value="1"/>
</dbReference>
<dbReference type="Pfam" id="PF25967">
    <property type="entry name" value="RND-MFP_C"/>
    <property type="match status" value="1"/>
</dbReference>
<proteinExistence type="inferred from homology"/>
<dbReference type="Gene3D" id="2.40.50.100">
    <property type="match status" value="1"/>
</dbReference>
<evidence type="ECO:0000313" key="7">
    <source>
        <dbReference type="EMBL" id="MBN7803378.1"/>
    </source>
</evidence>
<evidence type="ECO:0000259" key="4">
    <source>
        <dbReference type="Pfam" id="PF25917"/>
    </source>
</evidence>
<dbReference type="SUPFAM" id="SSF111369">
    <property type="entry name" value="HlyD-like secretion proteins"/>
    <property type="match status" value="1"/>
</dbReference>
<dbReference type="Pfam" id="PF25876">
    <property type="entry name" value="HH_MFP_RND"/>
    <property type="match status" value="1"/>
</dbReference>
<evidence type="ECO:0000256" key="2">
    <source>
        <dbReference type="ARBA" id="ARBA00009477"/>
    </source>
</evidence>
<gene>
    <name evidence="7" type="ORF">J0A67_21055</name>
</gene>
<dbReference type="Pfam" id="PF25917">
    <property type="entry name" value="BSH_RND"/>
    <property type="match status" value="1"/>
</dbReference>
<dbReference type="InterPro" id="IPR058624">
    <property type="entry name" value="MdtA-like_HH"/>
</dbReference>
<evidence type="ECO:0000259" key="5">
    <source>
        <dbReference type="Pfam" id="PF25944"/>
    </source>
</evidence>
<feature type="domain" description="Multidrug resistance protein MdtA-like C-terminal permuted SH3" evidence="6">
    <location>
        <begin position="300"/>
        <end position="357"/>
    </location>
</feature>
<dbReference type="Gene3D" id="2.40.420.20">
    <property type="match status" value="1"/>
</dbReference>
<dbReference type="EMBL" id="JAFKCW010000005">
    <property type="protein sequence ID" value="MBN7803378.1"/>
    <property type="molecule type" value="Genomic_DNA"/>
</dbReference>
<dbReference type="InterPro" id="IPR058626">
    <property type="entry name" value="MdtA-like_b-barrel"/>
</dbReference>
<dbReference type="InterPro" id="IPR006143">
    <property type="entry name" value="RND_pump_MFP"/>
</dbReference>
<dbReference type="RefSeq" id="WP_206571367.1">
    <property type="nucleotide sequence ID" value="NZ_JAFKCW010000005.1"/>
</dbReference>
<reference evidence="7 8" key="1">
    <citation type="submission" date="2021-03" db="EMBL/GenBank/DDBJ databases">
        <title>novel species isolated from a fishpond in China.</title>
        <authorList>
            <person name="Lu H."/>
            <person name="Cai Z."/>
        </authorList>
    </citation>
    <scope>NUCLEOTIDE SEQUENCE [LARGE SCALE GENOMIC DNA]</scope>
    <source>
        <strain evidence="7 8">JCM 31546</strain>
    </source>
</reference>
<feature type="domain" description="Multidrug resistance protein MdtA-like beta-barrel" evidence="5">
    <location>
        <begin position="210"/>
        <end position="294"/>
    </location>
</feature>
<dbReference type="Pfam" id="PF25944">
    <property type="entry name" value="Beta-barrel_RND"/>
    <property type="match status" value="1"/>
</dbReference>
<keyword evidence="8" id="KW-1185">Reference proteome</keyword>
<dbReference type="NCBIfam" id="TIGR01730">
    <property type="entry name" value="RND_mfp"/>
    <property type="match status" value="1"/>
</dbReference>
<evidence type="ECO:0000259" key="6">
    <source>
        <dbReference type="Pfam" id="PF25967"/>
    </source>
</evidence>
<dbReference type="InterPro" id="IPR058627">
    <property type="entry name" value="MdtA-like_C"/>
</dbReference>
<evidence type="ECO:0000256" key="1">
    <source>
        <dbReference type="ARBA" id="ARBA00004196"/>
    </source>
</evidence>
<protein>
    <submittedName>
        <fullName evidence="7">Efflux RND transporter periplasmic adaptor subunit</fullName>
    </submittedName>
</protein>
<organism evidence="7 8">
    <name type="scientific">Algoriphagus aestuariicola</name>
    <dbReference type="NCBI Taxonomy" id="1852016"/>
    <lineage>
        <taxon>Bacteria</taxon>
        <taxon>Pseudomonadati</taxon>
        <taxon>Bacteroidota</taxon>
        <taxon>Cytophagia</taxon>
        <taxon>Cytophagales</taxon>
        <taxon>Cyclobacteriaceae</taxon>
        <taxon>Algoriphagus</taxon>
    </lineage>
</organism>
<dbReference type="InterPro" id="IPR058625">
    <property type="entry name" value="MdtA-like_BSH"/>
</dbReference>
<accession>A0ABS3BWA8</accession>
<dbReference type="Gene3D" id="1.10.287.470">
    <property type="entry name" value="Helix hairpin bin"/>
    <property type="match status" value="1"/>
</dbReference>
<evidence type="ECO:0000313" key="8">
    <source>
        <dbReference type="Proteomes" id="UP000664698"/>
    </source>
</evidence>
<dbReference type="Proteomes" id="UP000664698">
    <property type="component" value="Unassembled WGS sequence"/>
</dbReference>
<sequence length="379" mass="41187">MKLYSDSKKTVLGLLTLIVLLPACKEAVVTEAPPMKVNVVTAIQNDVPLYEEFVAQVYGQSDVDIRARVEGWVTSVNFKEGSEVKKGQLLYTIDDIEYKNRMDRQASEVAQATTELVRAESELSRVRPLTELNALSQKDLDNAVAQFEAAKAHVAATKSSLENAKIEMGYTRVYAPFDGIIGISNVREGDFVSRAGGSSVLATISSIDGVRVRFQISEREYLRIAQLSPEVRAQARNNVQLILADGTVYSEMGSVSFGDREIDPSTGTLTLEASFPNPNGLLRPGLFVKARILMSTYPGAVLVPQRAVAQLQHISQVYVVTDSSSLQVTSVETGPKVGDAWIIKSGLNPGDRVAIIGAAGLTANSKIEVVDQKWPNDQK</sequence>
<name>A0ABS3BWA8_9BACT</name>
<dbReference type="PANTHER" id="PTHR30158">
    <property type="entry name" value="ACRA/E-RELATED COMPONENT OF DRUG EFFLUX TRANSPORTER"/>
    <property type="match status" value="1"/>
</dbReference>
<comment type="similarity">
    <text evidence="2">Belongs to the membrane fusion protein (MFP) (TC 8.A.1) family.</text>
</comment>
<feature type="domain" description="Multidrug resistance protein MdtA-like barrel-sandwich hybrid" evidence="4">
    <location>
        <begin position="63"/>
        <end position="198"/>
    </location>
</feature>
<evidence type="ECO:0000259" key="3">
    <source>
        <dbReference type="Pfam" id="PF25876"/>
    </source>
</evidence>